<evidence type="ECO:0000313" key="1">
    <source>
        <dbReference type="EnsemblMetazoa" id="GPAI020838-PA"/>
    </source>
</evidence>
<protein>
    <submittedName>
        <fullName evidence="1">Uncharacterized protein</fullName>
    </submittedName>
</protein>
<dbReference type="VEuPathDB" id="VectorBase:GPAI020838"/>
<evidence type="ECO:0000313" key="2">
    <source>
        <dbReference type="Proteomes" id="UP000092445"/>
    </source>
</evidence>
<proteinExistence type="predicted"/>
<reference evidence="1" key="2">
    <citation type="submission" date="2020-05" db="UniProtKB">
        <authorList>
            <consortium name="EnsemblMetazoa"/>
        </authorList>
    </citation>
    <scope>IDENTIFICATION</scope>
    <source>
        <strain evidence="1">IAEA</strain>
    </source>
</reference>
<dbReference type="EnsemblMetazoa" id="GPAI020838-RA">
    <property type="protein sequence ID" value="GPAI020838-PA"/>
    <property type="gene ID" value="GPAI020838"/>
</dbReference>
<dbReference type="Proteomes" id="UP000092445">
    <property type="component" value="Unassembled WGS sequence"/>
</dbReference>
<sequence>MTRKKILQEMPCDRNGEDTSIIQEYIILIYGWKHWNIDKGLRILTHDLSAGAGAENVIERRNKKIRDEITFGTDFRCTLIKLEKEINLDRVNFVALEIHYNFSLKENVPVGVFSLSNNVAKYSGAAFYVTCTKRNDYMECFVLTHRKASKIVSSFFASLSLKPVPVHCSGRSKFLRDSDRNFSEIA</sequence>
<keyword evidence="2" id="KW-1185">Reference proteome</keyword>
<dbReference type="AlphaFoldDB" id="A0A1A9ZPD2"/>
<accession>A0A1A9ZPD2</accession>
<organism evidence="1 2">
    <name type="scientific">Glossina pallidipes</name>
    <name type="common">Tsetse fly</name>
    <dbReference type="NCBI Taxonomy" id="7398"/>
    <lineage>
        <taxon>Eukaryota</taxon>
        <taxon>Metazoa</taxon>
        <taxon>Ecdysozoa</taxon>
        <taxon>Arthropoda</taxon>
        <taxon>Hexapoda</taxon>
        <taxon>Insecta</taxon>
        <taxon>Pterygota</taxon>
        <taxon>Neoptera</taxon>
        <taxon>Endopterygota</taxon>
        <taxon>Diptera</taxon>
        <taxon>Brachycera</taxon>
        <taxon>Muscomorpha</taxon>
        <taxon>Hippoboscoidea</taxon>
        <taxon>Glossinidae</taxon>
        <taxon>Glossina</taxon>
    </lineage>
</organism>
<name>A0A1A9ZPD2_GLOPL</name>
<reference evidence="2" key="1">
    <citation type="submission" date="2014-03" db="EMBL/GenBank/DDBJ databases">
        <authorList>
            <person name="Aksoy S."/>
            <person name="Warren W."/>
            <person name="Wilson R.K."/>
        </authorList>
    </citation>
    <scope>NUCLEOTIDE SEQUENCE [LARGE SCALE GENOMIC DNA]</scope>
    <source>
        <strain evidence="2">IAEA</strain>
    </source>
</reference>